<feature type="compositionally biased region" description="Acidic residues" evidence="4">
    <location>
        <begin position="14"/>
        <end position="23"/>
    </location>
</feature>
<dbReference type="AlphaFoldDB" id="A0A1J4JQ56"/>
<evidence type="ECO:0000256" key="1">
    <source>
        <dbReference type="ARBA" id="ARBA00022574"/>
    </source>
</evidence>
<comment type="caution">
    <text evidence="5">The sequence shown here is derived from an EMBL/GenBank/DDBJ whole genome shotgun (WGS) entry which is preliminary data.</text>
</comment>
<feature type="region of interest" description="Disordered" evidence="4">
    <location>
        <begin position="402"/>
        <end position="426"/>
    </location>
</feature>
<dbReference type="PROSITE" id="PS50082">
    <property type="entry name" value="WD_REPEATS_2"/>
    <property type="match status" value="4"/>
</dbReference>
<dbReference type="InterPro" id="IPR036322">
    <property type="entry name" value="WD40_repeat_dom_sf"/>
</dbReference>
<feature type="region of interest" description="Disordered" evidence="4">
    <location>
        <begin position="1"/>
        <end position="28"/>
    </location>
</feature>
<dbReference type="Pfam" id="PF00400">
    <property type="entry name" value="WD40"/>
    <property type="match status" value="6"/>
</dbReference>
<name>A0A1J4JQ56_9EUKA</name>
<dbReference type="PANTHER" id="PTHR19857:SF8">
    <property type="entry name" value="ANGIO-ASSOCIATED MIGRATORY CELL PROTEIN"/>
    <property type="match status" value="1"/>
</dbReference>
<dbReference type="RefSeq" id="XP_068352501.1">
    <property type="nucleotide sequence ID" value="XM_068509515.1"/>
</dbReference>
<reference evidence="5" key="1">
    <citation type="submission" date="2016-10" db="EMBL/GenBank/DDBJ databases">
        <authorList>
            <person name="Benchimol M."/>
            <person name="Almeida L.G."/>
            <person name="Vasconcelos A.T."/>
            <person name="Perreira-Neves A."/>
            <person name="Rosa I.A."/>
            <person name="Tasca T."/>
            <person name="Bogo M.R."/>
            <person name="de Souza W."/>
        </authorList>
    </citation>
    <scope>NUCLEOTIDE SEQUENCE [LARGE SCALE GENOMIC DNA]</scope>
    <source>
        <strain evidence="5">K</strain>
    </source>
</reference>
<feature type="repeat" description="WD" evidence="3">
    <location>
        <begin position="188"/>
        <end position="229"/>
    </location>
</feature>
<dbReference type="Proteomes" id="UP000179807">
    <property type="component" value="Unassembled WGS sequence"/>
</dbReference>
<accession>A0A1J4JQ56</accession>
<feature type="repeat" description="WD" evidence="3">
    <location>
        <begin position="104"/>
        <end position="145"/>
    </location>
</feature>
<dbReference type="InterPro" id="IPR001680">
    <property type="entry name" value="WD40_rpt"/>
</dbReference>
<dbReference type="PROSITE" id="PS50294">
    <property type="entry name" value="WD_REPEATS_REGION"/>
    <property type="match status" value="2"/>
</dbReference>
<dbReference type="VEuPathDB" id="TrichDB:TRFO_34173"/>
<dbReference type="SMART" id="SM00320">
    <property type="entry name" value="WD40"/>
    <property type="match status" value="8"/>
</dbReference>
<feature type="repeat" description="WD" evidence="3">
    <location>
        <begin position="316"/>
        <end position="357"/>
    </location>
</feature>
<proteinExistence type="predicted"/>
<dbReference type="CDD" id="cd00200">
    <property type="entry name" value="WD40"/>
    <property type="match status" value="1"/>
</dbReference>
<dbReference type="InterPro" id="IPR051179">
    <property type="entry name" value="WD_repeat_multifunction"/>
</dbReference>
<dbReference type="Gene3D" id="2.130.10.10">
    <property type="entry name" value="YVTN repeat-like/Quinoprotein amine dehydrogenase"/>
    <property type="match status" value="1"/>
</dbReference>
<dbReference type="InterPro" id="IPR019775">
    <property type="entry name" value="WD40_repeat_CS"/>
</dbReference>
<evidence type="ECO:0000256" key="4">
    <source>
        <dbReference type="SAM" id="MobiDB-lite"/>
    </source>
</evidence>
<evidence type="ECO:0000256" key="3">
    <source>
        <dbReference type="PROSITE-ProRule" id="PRU00221"/>
    </source>
</evidence>
<evidence type="ECO:0000313" key="6">
    <source>
        <dbReference type="Proteomes" id="UP000179807"/>
    </source>
</evidence>
<evidence type="ECO:0000256" key="2">
    <source>
        <dbReference type="ARBA" id="ARBA00022737"/>
    </source>
</evidence>
<dbReference type="OrthoDB" id="10261640at2759"/>
<evidence type="ECO:0000313" key="5">
    <source>
        <dbReference type="EMBL" id="OHS99364.1"/>
    </source>
</evidence>
<keyword evidence="6" id="KW-1185">Reference proteome</keyword>
<sequence>MSEEQQPTQPAADIPEEEQENEPGEQKCDVVFMEEEEIDEEEEEAQYEDASAHSFTEHEDAVYSVAFCKKPLPNGTIVFASGGGDDQAIMYHLIDKEEPKTFHLKGHTESINSLAFSADGTLLVTSDLNGNSIVWDTTDGHEISRLTGPTEGIEWVNWHPSLPAVLCGDSAGMIWLFSAKIGKCVKVYSSHVGPVTCGGFRSDGSEIWSAGEDMHLRIWAPKSGQATTTLSGLQWHHEPIITGCNNRNGAIIATGDMSGIVKLMRCDTGKIIGQLDTGENSVEKVEFSYDDNYIAVASMGGAVTIWSPNDLKNRHALQHPGGVTSLAWHPKRPYVISACVDGAVRVWDARSGELMSEMHGHADVITGLDVYFDGNVLLIITSSEDTSVKLWVFDEKNPIKPVLLQKPANDDDNDVDEKAQAEGEKA</sequence>
<dbReference type="EMBL" id="MLAK01001008">
    <property type="protein sequence ID" value="OHS99364.1"/>
    <property type="molecule type" value="Genomic_DNA"/>
</dbReference>
<keyword evidence="1 3" id="KW-0853">WD repeat</keyword>
<feature type="repeat" description="WD" evidence="3">
    <location>
        <begin position="358"/>
        <end position="391"/>
    </location>
</feature>
<dbReference type="SUPFAM" id="SSF50978">
    <property type="entry name" value="WD40 repeat-like"/>
    <property type="match status" value="1"/>
</dbReference>
<dbReference type="PROSITE" id="PS00678">
    <property type="entry name" value="WD_REPEATS_1"/>
    <property type="match status" value="1"/>
</dbReference>
<organism evidence="5 6">
    <name type="scientific">Tritrichomonas foetus</name>
    <dbReference type="NCBI Taxonomy" id="1144522"/>
    <lineage>
        <taxon>Eukaryota</taxon>
        <taxon>Metamonada</taxon>
        <taxon>Parabasalia</taxon>
        <taxon>Tritrichomonadida</taxon>
        <taxon>Tritrichomonadidae</taxon>
        <taxon>Tritrichomonas</taxon>
    </lineage>
</organism>
<dbReference type="GeneID" id="94844219"/>
<feature type="compositionally biased region" description="Basic and acidic residues" evidence="4">
    <location>
        <begin position="416"/>
        <end position="426"/>
    </location>
</feature>
<gene>
    <name evidence="5" type="ORF">TRFO_34173</name>
</gene>
<protein>
    <submittedName>
        <fullName evidence="5">WD repeat protein</fullName>
    </submittedName>
</protein>
<dbReference type="PANTHER" id="PTHR19857">
    <property type="entry name" value="MITOCHONDRIAL DIVISION PROTEIN 1-RELATED"/>
    <property type="match status" value="1"/>
</dbReference>
<keyword evidence="2" id="KW-0677">Repeat</keyword>
<dbReference type="InterPro" id="IPR015943">
    <property type="entry name" value="WD40/YVTN_repeat-like_dom_sf"/>
</dbReference>